<dbReference type="Proteomes" id="UP000805193">
    <property type="component" value="Unassembled WGS sequence"/>
</dbReference>
<sequence>MSTKPSVRRVYWKMQELRGQLPVETVYSLDYLRGMQEQKHSLVIDMTSMSFVEERTCPYLKGFFYFGEEIIDVLRMTWYTRKDLPTDVLQTMSERYDPLTLKDIHFISIICGFWLVAAAIALVAELAFVYVILPLLQKDPSRKGRRIDKRKMDTLRAKLRQIQQRNKRLQRRLQRQRQMRTVAEVFESIRVHVSPAVAALVEAQLRMRDDLLFQCYSVLVDVGLEPVAVKNHLKCCQICSKEFPPDSEINGNHQCTPYCKNCDEDHSPLDPICPARVYADEQHNQETGPNQPPRHRPQRRPGQAQKTTYPEADPHAGGQTSKNQQTPQGPGQEPESAEDE</sequence>
<dbReference type="EMBL" id="JABSTQ010004918">
    <property type="protein sequence ID" value="KAG0440659.1"/>
    <property type="molecule type" value="Genomic_DNA"/>
</dbReference>
<evidence type="ECO:0000313" key="1">
    <source>
        <dbReference type="EMBL" id="KAG0440659.1"/>
    </source>
</evidence>
<keyword evidence="2" id="KW-1185">Reference proteome</keyword>
<name>A0AC60QRF9_IXOPE</name>
<gene>
    <name evidence="1" type="ORF">HPB47_016229</name>
</gene>
<organism evidence="1 2">
    <name type="scientific">Ixodes persulcatus</name>
    <name type="common">Taiga tick</name>
    <dbReference type="NCBI Taxonomy" id="34615"/>
    <lineage>
        <taxon>Eukaryota</taxon>
        <taxon>Metazoa</taxon>
        <taxon>Ecdysozoa</taxon>
        <taxon>Arthropoda</taxon>
        <taxon>Chelicerata</taxon>
        <taxon>Arachnida</taxon>
        <taxon>Acari</taxon>
        <taxon>Parasitiformes</taxon>
        <taxon>Ixodida</taxon>
        <taxon>Ixodoidea</taxon>
        <taxon>Ixodidae</taxon>
        <taxon>Ixodinae</taxon>
        <taxon>Ixodes</taxon>
    </lineage>
</organism>
<proteinExistence type="predicted"/>
<reference evidence="1 2" key="1">
    <citation type="journal article" date="2020" name="Cell">
        <title>Large-Scale Comparative Analyses of Tick Genomes Elucidate Their Genetic Diversity and Vector Capacities.</title>
        <authorList>
            <consortium name="Tick Genome and Microbiome Consortium (TIGMIC)"/>
            <person name="Jia N."/>
            <person name="Wang J."/>
            <person name="Shi W."/>
            <person name="Du L."/>
            <person name="Sun Y."/>
            <person name="Zhan W."/>
            <person name="Jiang J.F."/>
            <person name="Wang Q."/>
            <person name="Zhang B."/>
            <person name="Ji P."/>
            <person name="Bell-Sakyi L."/>
            <person name="Cui X.M."/>
            <person name="Yuan T.T."/>
            <person name="Jiang B.G."/>
            <person name="Yang W.F."/>
            <person name="Lam T.T."/>
            <person name="Chang Q.C."/>
            <person name="Ding S.J."/>
            <person name="Wang X.J."/>
            <person name="Zhu J.G."/>
            <person name="Ruan X.D."/>
            <person name="Zhao L."/>
            <person name="Wei J.T."/>
            <person name="Ye R.Z."/>
            <person name="Que T.C."/>
            <person name="Du C.H."/>
            <person name="Zhou Y.H."/>
            <person name="Cheng J.X."/>
            <person name="Dai P.F."/>
            <person name="Guo W.B."/>
            <person name="Han X.H."/>
            <person name="Huang E.J."/>
            <person name="Li L.F."/>
            <person name="Wei W."/>
            <person name="Gao Y.C."/>
            <person name="Liu J.Z."/>
            <person name="Shao H.Z."/>
            <person name="Wang X."/>
            <person name="Wang C.C."/>
            <person name="Yang T.C."/>
            <person name="Huo Q.B."/>
            <person name="Li W."/>
            <person name="Chen H.Y."/>
            <person name="Chen S.E."/>
            <person name="Zhou L.G."/>
            <person name="Ni X.B."/>
            <person name="Tian J.H."/>
            <person name="Sheng Y."/>
            <person name="Liu T."/>
            <person name="Pan Y.S."/>
            <person name="Xia L.Y."/>
            <person name="Li J."/>
            <person name="Zhao F."/>
            <person name="Cao W.C."/>
        </authorList>
    </citation>
    <scope>NUCLEOTIDE SEQUENCE [LARGE SCALE GENOMIC DNA]</scope>
    <source>
        <strain evidence="1">Iper-2018</strain>
    </source>
</reference>
<comment type="caution">
    <text evidence="1">The sequence shown here is derived from an EMBL/GenBank/DDBJ whole genome shotgun (WGS) entry which is preliminary data.</text>
</comment>
<accession>A0AC60QRF9</accession>
<protein>
    <submittedName>
        <fullName evidence="1">Uncharacterized protein</fullName>
    </submittedName>
</protein>
<evidence type="ECO:0000313" key="2">
    <source>
        <dbReference type="Proteomes" id="UP000805193"/>
    </source>
</evidence>